<dbReference type="STRING" id="980251.GCA_001642875_03866"/>
<reference evidence="5 6" key="1">
    <citation type="submission" date="2019-08" db="EMBL/GenBank/DDBJ databases">
        <title>Deep-cultivation of Planctomycetes and their phenomic and genomic characterization uncovers novel biology.</title>
        <authorList>
            <person name="Wiegand S."/>
            <person name="Jogler M."/>
            <person name="Boedeker C."/>
            <person name="Pinto D."/>
            <person name="Vollmers J."/>
            <person name="Rivas-Marin E."/>
            <person name="Kohn T."/>
            <person name="Peeters S.H."/>
            <person name="Heuer A."/>
            <person name="Rast P."/>
            <person name="Oberbeckmann S."/>
            <person name="Bunk B."/>
            <person name="Jeske O."/>
            <person name="Meyerdierks A."/>
            <person name="Storesund J.E."/>
            <person name="Kallscheuer N."/>
            <person name="Luecker S."/>
            <person name="Lage O.M."/>
            <person name="Pohl T."/>
            <person name="Merkel B.J."/>
            <person name="Hornburger P."/>
            <person name="Mueller R.-W."/>
            <person name="Bruemmer F."/>
            <person name="Labrenz M."/>
            <person name="Spormann A.M."/>
            <person name="Op den Camp H."/>
            <person name="Overmann J."/>
            <person name="Amann R."/>
            <person name="Jetten M.S.M."/>
            <person name="Mascher T."/>
            <person name="Medema M.H."/>
            <person name="Devos D.P."/>
            <person name="Kaster A.-K."/>
            <person name="Ovreas L."/>
            <person name="Rohde M."/>
            <person name="Galperin M.Y."/>
            <person name="Jogler C."/>
        </authorList>
    </citation>
    <scope>NUCLEOTIDE SEQUENCE [LARGE SCALE GENOMIC DNA]</scope>
    <source>
        <strain evidence="5 6">FC18</strain>
    </source>
</reference>
<organism evidence="5 6">
    <name type="scientific">Mariniblastus fucicola</name>
    <dbReference type="NCBI Taxonomy" id="980251"/>
    <lineage>
        <taxon>Bacteria</taxon>
        <taxon>Pseudomonadati</taxon>
        <taxon>Planctomycetota</taxon>
        <taxon>Planctomycetia</taxon>
        <taxon>Pirellulales</taxon>
        <taxon>Pirellulaceae</taxon>
        <taxon>Mariniblastus</taxon>
    </lineage>
</organism>
<dbReference type="Gene3D" id="3.40.720.10">
    <property type="entry name" value="Alkaline Phosphatase, subunit A"/>
    <property type="match status" value="1"/>
</dbReference>
<dbReference type="PROSITE" id="PS00523">
    <property type="entry name" value="SULFATASE_1"/>
    <property type="match status" value="1"/>
</dbReference>
<accession>A0A5B9PSG6</accession>
<evidence type="ECO:0000256" key="1">
    <source>
        <dbReference type="ARBA" id="ARBA00008779"/>
    </source>
</evidence>
<dbReference type="InterPro" id="IPR024607">
    <property type="entry name" value="Sulfatase_CS"/>
</dbReference>
<dbReference type="InterPro" id="IPR017850">
    <property type="entry name" value="Alkaline_phosphatase_core_sf"/>
</dbReference>
<name>A0A5B9PSG6_9BACT</name>
<dbReference type="Proteomes" id="UP000322214">
    <property type="component" value="Chromosome"/>
</dbReference>
<gene>
    <name evidence="5" type="ORF">MFFC18_50970</name>
</gene>
<dbReference type="EC" id="3.1.6.1" evidence="5"/>
<dbReference type="GO" id="GO:0004065">
    <property type="term" value="F:arylsulfatase activity"/>
    <property type="evidence" value="ECO:0007669"/>
    <property type="project" value="UniProtKB-EC"/>
</dbReference>
<dbReference type="InterPro" id="IPR000917">
    <property type="entry name" value="Sulfatase_N"/>
</dbReference>
<evidence type="ECO:0000256" key="3">
    <source>
        <dbReference type="SAM" id="MobiDB-lite"/>
    </source>
</evidence>
<sequence>MPLFLKLATAIAVSMASIDVGIDVAPACADEPTVGESRPNILFAIADDWGWPHASIYGDPVCKTPTFDRVAKEGILFEHAFISSPSCTPSRNAILTGQHFWRLGGGANLHSVLDTKHQAFVHLLDRAGYETGHMRKMWGPGDASNWEVNPAGKKFKDFDQFLEMRDSDKPFCFCFGAYDPHRGYKKGSGKKSGMDLDEIRLFDCFPDSETIRSDVADYYFEVQRFDSELGQALKRLEELGQLDNTVVVVTGDHGMPFPRCKSNLYDSGARVPMAVRWPKKIKANRVVTDFVSTTDLAPTFLEIAGVEIPKTMTGQSWMPLFEFSGTEDVALIEDDRDHVIFGKERHVPAQEAPDVGGFPMRAIRTAEFLLIENFRPDRWPNGTPNYKQAQIPSAWLADTDNGPTKTYIVENRDKDDNHRRCYELCFAKRPRFELFDIQADPEQLTNLAYDPEFAEVRDKLHGRLTEELLASDDPRAKDSAAATKYFDSFKYLGQGPRHPSFKKQKRNSKAKN</sequence>
<dbReference type="PANTHER" id="PTHR43751:SF1">
    <property type="entry name" value="SULFATASE ATSG-RELATED"/>
    <property type="match status" value="1"/>
</dbReference>
<protein>
    <submittedName>
        <fullName evidence="5">Arylsulfatase</fullName>
        <ecNumber evidence="5">3.1.6.1</ecNumber>
    </submittedName>
</protein>
<evidence type="ECO:0000256" key="2">
    <source>
        <dbReference type="ARBA" id="ARBA00022801"/>
    </source>
</evidence>
<keyword evidence="6" id="KW-1185">Reference proteome</keyword>
<dbReference type="KEGG" id="mff:MFFC18_50970"/>
<keyword evidence="2 5" id="KW-0378">Hydrolase</keyword>
<feature type="compositionally biased region" description="Basic residues" evidence="3">
    <location>
        <begin position="499"/>
        <end position="512"/>
    </location>
</feature>
<dbReference type="CDD" id="cd16027">
    <property type="entry name" value="SGSH"/>
    <property type="match status" value="1"/>
</dbReference>
<evidence type="ECO:0000313" key="5">
    <source>
        <dbReference type="EMBL" id="QEG25173.1"/>
    </source>
</evidence>
<dbReference type="InterPro" id="IPR052701">
    <property type="entry name" value="GAG_Ulvan_Degrading_Sulfatases"/>
</dbReference>
<comment type="similarity">
    <text evidence="1">Belongs to the sulfatase family.</text>
</comment>
<dbReference type="Pfam" id="PF00884">
    <property type="entry name" value="Sulfatase"/>
    <property type="match status" value="1"/>
</dbReference>
<evidence type="ECO:0000259" key="4">
    <source>
        <dbReference type="Pfam" id="PF00884"/>
    </source>
</evidence>
<feature type="region of interest" description="Disordered" evidence="3">
    <location>
        <begin position="491"/>
        <end position="512"/>
    </location>
</feature>
<dbReference type="EMBL" id="CP042912">
    <property type="protein sequence ID" value="QEG25173.1"/>
    <property type="molecule type" value="Genomic_DNA"/>
</dbReference>
<dbReference type="SUPFAM" id="SSF53649">
    <property type="entry name" value="Alkaline phosphatase-like"/>
    <property type="match status" value="1"/>
</dbReference>
<dbReference type="PANTHER" id="PTHR43751">
    <property type="entry name" value="SULFATASE"/>
    <property type="match status" value="1"/>
</dbReference>
<evidence type="ECO:0000313" key="6">
    <source>
        <dbReference type="Proteomes" id="UP000322214"/>
    </source>
</evidence>
<feature type="domain" description="Sulfatase N-terminal" evidence="4">
    <location>
        <begin position="39"/>
        <end position="306"/>
    </location>
</feature>
<dbReference type="RefSeq" id="WP_157665220.1">
    <property type="nucleotide sequence ID" value="NZ_CP042912.1"/>
</dbReference>
<dbReference type="AlphaFoldDB" id="A0A5B9PSG6"/>
<proteinExistence type="inferred from homology"/>